<evidence type="ECO:0000313" key="3">
    <source>
        <dbReference type="Proteomes" id="UP001589858"/>
    </source>
</evidence>
<dbReference type="Proteomes" id="UP001589858">
    <property type="component" value="Unassembled WGS sequence"/>
</dbReference>
<proteinExistence type="predicted"/>
<comment type="caution">
    <text evidence="2">The sequence shown here is derived from an EMBL/GenBank/DDBJ whole genome shotgun (WGS) entry which is preliminary data.</text>
</comment>
<sequence>MTTLTPEPTPAAPQAPAPTPSAPEWMGSLGDEGLRANETLSRYKSVDDLARGHIETMAWARGRVPLPAADDAKAREDFIGKARPEKWENYEVAVPEGSSAERSDAFKQKAHQLGLLPWQAKELADWSNAYEGDAASRMTQGNRDELTTREINLGPAAYQRANTAIASMLNQVEGLDGFDADKVMQGLESAWGAGQTWDFLRWVAAKTGELEKVDGGAVDLATGTLVGPAAQKEIDRLMGDRDFMAKAKQSGTMESKRWKDLQVAASKG</sequence>
<feature type="compositionally biased region" description="Pro residues" evidence="1">
    <location>
        <begin position="7"/>
        <end position="21"/>
    </location>
</feature>
<name>A0ABV6S1X8_9SPHN</name>
<evidence type="ECO:0000313" key="2">
    <source>
        <dbReference type="EMBL" id="MFC0683223.1"/>
    </source>
</evidence>
<accession>A0ABV6S1X8</accession>
<evidence type="ECO:0000256" key="1">
    <source>
        <dbReference type="SAM" id="MobiDB-lite"/>
    </source>
</evidence>
<dbReference type="EMBL" id="JBHLTM010000008">
    <property type="protein sequence ID" value="MFC0683223.1"/>
    <property type="molecule type" value="Genomic_DNA"/>
</dbReference>
<evidence type="ECO:0008006" key="4">
    <source>
        <dbReference type="Google" id="ProtNLM"/>
    </source>
</evidence>
<protein>
    <recommendedName>
        <fullName evidence="4">Protease</fullName>
    </recommendedName>
</protein>
<keyword evidence="3" id="KW-1185">Reference proteome</keyword>
<dbReference type="RefSeq" id="WP_267220591.1">
    <property type="nucleotide sequence ID" value="NZ_JAPCWC010000007.1"/>
</dbReference>
<gene>
    <name evidence="2" type="ORF">ACFFF8_01310</name>
</gene>
<organism evidence="2 3">
    <name type="scientific">Novosphingobium clariflavum</name>
    <dbReference type="NCBI Taxonomy" id="2029884"/>
    <lineage>
        <taxon>Bacteria</taxon>
        <taxon>Pseudomonadati</taxon>
        <taxon>Pseudomonadota</taxon>
        <taxon>Alphaproteobacteria</taxon>
        <taxon>Sphingomonadales</taxon>
        <taxon>Sphingomonadaceae</taxon>
        <taxon>Novosphingobium</taxon>
    </lineage>
</organism>
<reference evidence="2 3" key="1">
    <citation type="submission" date="2024-09" db="EMBL/GenBank/DDBJ databases">
        <authorList>
            <person name="Sun Q."/>
            <person name="Mori K."/>
        </authorList>
    </citation>
    <scope>NUCLEOTIDE SEQUENCE [LARGE SCALE GENOMIC DNA]</scope>
    <source>
        <strain evidence="2 3">CICC 11035S</strain>
    </source>
</reference>
<feature type="region of interest" description="Disordered" evidence="1">
    <location>
        <begin position="1"/>
        <end position="31"/>
    </location>
</feature>